<evidence type="ECO:0000313" key="1">
    <source>
        <dbReference type="EMBL" id="EOR11132.1"/>
    </source>
</evidence>
<dbReference type="PANTHER" id="PTHR43084">
    <property type="entry name" value="PERSULFIDE DIOXYGENASE ETHE1"/>
    <property type="match status" value="1"/>
</dbReference>
<proteinExistence type="predicted"/>
<dbReference type="eggNOG" id="COG0491">
    <property type="taxonomic scope" value="Bacteria"/>
</dbReference>
<comment type="caution">
    <text evidence="1">The sequence shown here is derived from an EMBL/GenBank/DDBJ whole genome shotgun (WGS) entry which is preliminary data.</text>
</comment>
<dbReference type="Proteomes" id="UP000016201">
    <property type="component" value="Unassembled WGS sequence"/>
</dbReference>
<organism evidence="1 2">
    <name type="scientific">Acinetobacter tandoii DSM 14970 = CIP 107469</name>
    <dbReference type="NCBI Taxonomy" id="1120927"/>
    <lineage>
        <taxon>Bacteria</taxon>
        <taxon>Pseudomonadati</taxon>
        <taxon>Pseudomonadota</taxon>
        <taxon>Gammaproteobacteria</taxon>
        <taxon>Moraxellales</taxon>
        <taxon>Moraxellaceae</taxon>
        <taxon>Acinetobacter</taxon>
    </lineage>
</organism>
<evidence type="ECO:0008006" key="3">
    <source>
        <dbReference type="Google" id="ProtNLM"/>
    </source>
</evidence>
<reference evidence="1 2" key="1">
    <citation type="submission" date="2013-03" db="EMBL/GenBank/DDBJ databases">
        <title>The Genome Sequence of Acinetobacter tandoii CIP 107469.</title>
        <authorList>
            <consortium name="The Broad Institute Genome Sequencing Platform"/>
            <consortium name="The Broad Institute Genome Sequencing Center for Infectious Disease"/>
            <person name="Cerqueira G."/>
            <person name="Feldgarden M."/>
            <person name="Courvalin P."/>
            <person name="Perichon B."/>
            <person name="Grillot-Courvalin C."/>
            <person name="Clermont D."/>
            <person name="Rocha E."/>
            <person name="Yoon E.-J."/>
            <person name="Nemec A."/>
            <person name="Walker B."/>
            <person name="Young S.K."/>
            <person name="Zeng Q."/>
            <person name="Gargeya S."/>
            <person name="Fitzgerald M."/>
            <person name="Haas B."/>
            <person name="Abouelleil A."/>
            <person name="Alvarado L."/>
            <person name="Arachchi H.M."/>
            <person name="Berlin A.M."/>
            <person name="Chapman S.B."/>
            <person name="Dewar J."/>
            <person name="Goldberg J."/>
            <person name="Griggs A."/>
            <person name="Gujja S."/>
            <person name="Hansen M."/>
            <person name="Howarth C."/>
            <person name="Imamovic A."/>
            <person name="Larimer J."/>
            <person name="McCowan C."/>
            <person name="Murphy C."/>
            <person name="Neiman D."/>
            <person name="Pearson M."/>
            <person name="Priest M."/>
            <person name="Roberts A."/>
            <person name="Saif S."/>
            <person name="Shea T."/>
            <person name="Sisk P."/>
            <person name="Sykes S."/>
            <person name="Wortman J."/>
            <person name="Nusbaum C."/>
            <person name="Birren B."/>
        </authorList>
    </citation>
    <scope>NUCLEOTIDE SEQUENCE [LARGE SCALE GENOMIC DNA]</scope>
    <source>
        <strain evidence="1 2">CIP 107469</strain>
    </source>
</reference>
<dbReference type="EMBL" id="AQFM01000008">
    <property type="protein sequence ID" value="EOR11132.1"/>
    <property type="molecule type" value="Genomic_DNA"/>
</dbReference>
<accession>R9B9P0</accession>
<dbReference type="GO" id="GO:0070813">
    <property type="term" value="P:hydrogen sulfide metabolic process"/>
    <property type="evidence" value="ECO:0007669"/>
    <property type="project" value="TreeGrafter"/>
</dbReference>
<dbReference type="GO" id="GO:0006749">
    <property type="term" value="P:glutathione metabolic process"/>
    <property type="evidence" value="ECO:0007669"/>
    <property type="project" value="TreeGrafter"/>
</dbReference>
<evidence type="ECO:0000313" key="2">
    <source>
        <dbReference type="Proteomes" id="UP000016201"/>
    </source>
</evidence>
<protein>
    <recommendedName>
        <fullName evidence="3">Hydroxyacylglutathione hydrolase</fullName>
    </recommendedName>
</protein>
<dbReference type="InterPro" id="IPR036866">
    <property type="entry name" value="RibonucZ/Hydroxyglut_hydro"/>
</dbReference>
<keyword evidence="2" id="KW-1185">Reference proteome</keyword>
<dbReference type="InterPro" id="IPR051682">
    <property type="entry name" value="Mito_Persulfide_Diox"/>
</dbReference>
<dbReference type="GO" id="GO:0050313">
    <property type="term" value="F:sulfur dioxygenase activity"/>
    <property type="evidence" value="ECO:0007669"/>
    <property type="project" value="TreeGrafter"/>
</dbReference>
<sequence length="127" mass="14683">MGDTLFMPDYGTARCDFPKGSAATLFDSVQTLYQLPEDTRVFLCHDYLPESRHDYICETDIKTQKQFNIHIGTEKAEFVAMRQKRDATLRMPELILPSIQINMNAGRFPQPEQNGVSYLKLPLNYFK</sequence>
<dbReference type="PANTHER" id="PTHR43084:SF1">
    <property type="entry name" value="PERSULFIDE DIOXYGENASE ETHE1, MITOCHONDRIAL"/>
    <property type="match status" value="1"/>
</dbReference>
<name>R9B9P0_9GAMM</name>
<dbReference type="AlphaFoldDB" id="R9B9P0"/>
<dbReference type="SUPFAM" id="SSF56281">
    <property type="entry name" value="Metallo-hydrolase/oxidoreductase"/>
    <property type="match status" value="1"/>
</dbReference>
<dbReference type="Gene3D" id="3.60.15.10">
    <property type="entry name" value="Ribonuclease Z/Hydroxyacylglutathione hydrolase-like"/>
    <property type="match status" value="1"/>
</dbReference>
<dbReference type="PATRIC" id="fig|1120927.3.peg.225"/>
<gene>
    <name evidence="1" type="ORF">I593_00236</name>
</gene>